<gene>
    <name evidence="2" type="ORF">THAOC_02912</name>
</gene>
<dbReference type="AlphaFoldDB" id="K0T9F1"/>
<keyword evidence="3" id="KW-1185">Reference proteome</keyword>
<feature type="region of interest" description="Disordered" evidence="1">
    <location>
        <begin position="1"/>
        <end position="50"/>
    </location>
</feature>
<dbReference type="OrthoDB" id="496551at2759"/>
<evidence type="ECO:0000256" key="1">
    <source>
        <dbReference type="SAM" id="MobiDB-lite"/>
    </source>
</evidence>
<sequence length="322" mass="36584">MTLPNEGEGAAHDEDLDGRGGRSGVDGGGDTSPPAPSRVSSGVVGGDGQRGAWSTNEEFAAYISDELHLHPLSSEYPKVFAAAPGVICKWRERFRSNMPLWRRLFKKQQLQLPAEKISKIVLVDKMWCMTNMTPSEKHISWTHIYGSKMKCEDQSIPNYYESWPIRLETAKVDLKAGRELRTLEQRFLQGRGPVILVAIHLCGTLSLKAVELFNRNSDIKFFCLKPCCLPGMVHAKRNEIFHLGEHSFDSKEVCMAGKWKRNKWIGPPRSVTKTYFERWADNLFWGMDDTDAQKSKRTIMVQTEGGYQNEFLYASRVKTSEY</sequence>
<feature type="compositionally biased region" description="Basic and acidic residues" evidence="1">
    <location>
        <begin position="9"/>
        <end position="20"/>
    </location>
</feature>
<protein>
    <recommendedName>
        <fullName evidence="4">Methyltransferase domain-containing protein</fullName>
    </recommendedName>
</protein>
<name>K0T9F1_THAOC</name>
<evidence type="ECO:0008006" key="4">
    <source>
        <dbReference type="Google" id="ProtNLM"/>
    </source>
</evidence>
<organism evidence="2 3">
    <name type="scientific">Thalassiosira oceanica</name>
    <name type="common">Marine diatom</name>
    <dbReference type="NCBI Taxonomy" id="159749"/>
    <lineage>
        <taxon>Eukaryota</taxon>
        <taxon>Sar</taxon>
        <taxon>Stramenopiles</taxon>
        <taxon>Ochrophyta</taxon>
        <taxon>Bacillariophyta</taxon>
        <taxon>Coscinodiscophyceae</taxon>
        <taxon>Thalassiosirophycidae</taxon>
        <taxon>Thalassiosirales</taxon>
        <taxon>Thalassiosiraceae</taxon>
        <taxon>Thalassiosira</taxon>
    </lineage>
</organism>
<reference evidence="2 3" key="1">
    <citation type="journal article" date="2012" name="Genome Biol.">
        <title>Genome and low-iron response of an oceanic diatom adapted to chronic iron limitation.</title>
        <authorList>
            <person name="Lommer M."/>
            <person name="Specht M."/>
            <person name="Roy A.S."/>
            <person name="Kraemer L."/>
            <person name="Andreson R."/>
            <person name="Gutowska M.A."/>
            <person name="Wolf J."/>
            <person name="Bergner S.V."/>
            <person name="Schilhabel M.B."/>
            <person name="Klostermeier U.C."/>
            <person name="Beiko R.G."/>
            <person name="Rosenstiel P."/>
            <person name="Hippler M."/>
            <person name="Laroche J."/>
        </authorList>
    </citation>
    <scope>NUCLEOTIDE SEQUENCE [LARGE SCALE GENOMIC DNA]</scope>
    <source>
        <strain evidence="2 3">CCMP1005</strain>
    </source>
</reference>
<comment type="caution">
    <text evidence="2">The sequence shown here is derived from an EMBL/GenBank/DDBJ whole genome shotgun (WGS) entry which is preliminary data.</text>
</comment>
<accession>K0T9F1</accession>
<dbReference type="eggNOG" id="ENOG502RZJ8">
    <property type="taxonomic scope" value="Eukaryota"/>
</dbReference>
<proteinExistence type="predicted"/>
<feature type="compositionally biased region" description="Gly residues" evidence="1">
    <location>
        <begin position="21"/>
        <end position="30"/>
    </location>
</feature>
<dbReference type="EMBL" id="AGNL01002971">
    <property type="protein sequence ID" value="EJK75368.1"/>
    <property type="molecule type" value="Genomic_DNA"/>
</dbReference>
<evidence type="ECO:0000313" key="2">
    <source>
        <dbReference type="EMBL" id="EJK75368.1"/>
    </source>
</evidence>
<dbReference type="Proteomes" id="UP000266841">
    <property type="component" value="Unassembled WGS sequence"/>
</dbReference>
<evidence type="ECO:0000313" key="3">
    <source>
        <dbReference type="Proteomes" id="UP000266841"/>
    </source>
</evidence>
<dbReference type="OMA" id="KWIGPPR"/>